<accession>A0ABW3MEU8</accession>
<name>A0ABW3MEU8_9PSEU</name>
<evidence type="ECO:0000256" key="2">
    <source>
        <dbReference type="ARBA" id="ARBA00023326"/>
    </source>
</evidence>
<dbReference type="PROSITE" id="PS50853">
    <property type="entry name" value="FN3"/>
    <property type="match status" value="1"/>
</dbReference>
<protein>
    <recommendedName>
        <fullName evidence="3">Fibronectin type-III domain-containing protein</fullName>
    </recommendedName>
</protein>
<dbReference type="Gene3D" id="2.60.40.10">
    <property type="entry name" value="Immunoglobulins"/>
    <property type="match status" value="1"/>
</dbReference>
<gene>
    <name evidence="4" type="ORF">ACFQ1S_28725</name>
</gene>
<evidence type="ECO:0000313" key="5">
    <source>
        <dbReference type="Proteomes" id="UP001597045"/>
    </source>
</evidence>
<dbReference type="SUPFAM" id="SSF49265">
    <property type="entry name" value="Fibronectin type III"/>
    <property type="match status" value="1"/>
</dbReference>
<dbReference type="InterPro" id="IPR003961">
    <property type="entry name" value="FN3_dom"/>
</dbReference>
<keyword evidence="5" id="KW-1185">Reference proteome</keyword>
<comment type="caution">
    <text evidence="4">The sequence shown here is derived from an EMBL/GenBank/DDBJ whole genome shotgun (WGS) entry which is preliminary data.</text>
</comment>
<feature type="non-terminal residue" evidence="4">
    <location>
        <position position="1"/>
    </location>
</feature>
<feature type="domain" description="Fibronectin type-III" evidence="3">
    <location>
        <begin position="1"/>
        <end position="80"/>
    </location>
</feature>
<proteinExistence type="predicted"/>
<keyword evidence="2" id="KW-0119">Carbohydrate metabolism</keyword>
<dbReference type="Proteomes" id="UP001597045">
    <property type="component" value="Unassembled WGS sequence"/>
</dbReference>
<sequence length="139" mass="15639">TLTTPTDITLTWRPPDPAAAGQIVEYTNEPNTPYTILAFLPPTVTTYEHPDLIPQTAFYYRVRPYYGTASNPVEVTLPPGDVDPSTPDDVAKVVVRALTARRPRARYKVGMAPRLLPKLYRLLPARAWDAFWGRQFPVT</sequence>
<keyword evidence="1" id="KW-0326">Glycosidase</keyword>
<evidence type="ECO:0000313" key="4">
    <source>
        <dbReference type="EMBL" id="MFD1049238.1"/>
    </source>
</evidence>
<evidence type="ECO:0000256" key="1">
    <source>
        <dbReference type="ARBA" id="ARBA00023295"/>
    </source>
</evidence>
<dbReference type="CDD" id="cd00063">
    <property type="entry name" value="FN3"/>
    <property type="match status" value="1"/>
</dbReference>
<keyword evidence="1" id="KW-0378">Hydrolase</keyword>
<dbReference type="EMBL" id="JBHTIS010002059">
    <property type="protein sequence ID" value="MFD1049238.1"/>
    <property type="molecule type" value="Genomic_DNA"/>
</dbReference>
<evidence type="ECO:0000259" key="3">
    <source>
        <dbReference type="PROSITE" id="PS50853"/>
    </source>
</evidence>
<dbReference type="InterPro" id="IPR036116">
    <property type="entry name" value="FN3_sf"/>
</dbReference>
<organism evidence="4 5">
    <name type="scientific">Kibdelosporangium lantanae</name>
    <dbReference type="NCBI Taxonomy" id="1497396"/>
    <lineage>
        <taxon>Bacteria</taxon>
        <taxon>Bacillati</taxon>
        <taxon>Actinomycetota</taxon>
        <taxon>Actinomycetes</taxon>
        <taxon>Pseudonocardiales</taxon>
        <taxon>Pseudonocardiaceae</taxon>
        <taxon>Kibdelosporangium</taxon>
    </lineage>
</organism>
<dbReference type="InterPro" id="IPR013783">
    <property type="entry name" value="Ig-like_fold"/>
</dbReference>
<reference evidence="5" key="1">
    <citation type="journal article" date="2019" name="Int. J. Syst. Evol. Microbiol.">
        <title>The Global Catalogue of Microorganisms (GCM) 10K type strain sequencing project: providing services to taxonomists for standard genome sequencing and annotation.</title>
        <authorList>
            <consortium name="The Broad Institute Genomics Platform"/>
            <consortium name="The Broad Institute Genome Sequencing Center for Infectious Disease"/>
            <person name="Wu L."/>
            <person name="Ma J."/>
        </authorList>
    </citation>
    <scope>NUCLEOTIDE SEQUENCE [LARGE SCALE GENOMIC DNA]</scope>
    <source>
        <strain evidence="5">JCM 31486</strain>
    </source>
</reference>
<keyword evidence="2" id="KW-0624">Polysaccharide degradation</keyword>